<evidence type="ECO:0000313" key="3">
    <source>
        <dbReference type="EMBL" id="TFH76305.1"/>
    </source>
</evidence>
<feature type="transmembrane region" description="Helical" evidence="1">
    <location>
        <begin position="6"/>
        <end position="31"/>
    </location>
</feature>
<sequence length="182" mass="20905">MISITYIIAYVCAGICILALLEKLLGFVAYIRDGWKHVNQLCPNKKLEDLNTFTKGDKLYEGKVNVGLRNYQKRNLLKWCCQVTVPIEEMDEQGLPTEKEKKNLGDLIGAIDLSLRIKCKDVPYPLIVGFVEGNNVCSIYWMVNNPENAGKVLGKLKLDRKLQYTMRQDPFWTQFNTLLEEL</sequence>
<gene>
    <name evidence="3" type="ORF">EXN75_13965</name>
</gene>
<evidence type="ECO:0000256" key="1">
    <source>
        <dbReference type="SAM" id="Phobius"/>
    </source>
</evidence>
<name>A0A4Y8V5C7_9BACT</name>
<dbReference type="InterPro" id="IPR016097">
    <property type="entry name" value="DUF695"/>
</dbReference>
<dbReference type="EMBL" id="SGVY01000049">
    <property type="protein sequence ID" value="TFH76305.1"/>
    <property type="molecule type" value="Genomic_DNA"/>
</dbReference>
<accession>A0A4Y8V5C7</accession>
<keyword evidence="1" id="KW-0472">Membrane</keyword>
<protein>
    <submittedName>
        <fullName evidence="3">DUF695 domain-containing protein</fullName>
    </submittedName>
</protein>
<evidence type="ECO:0000313" key="4">
    <source>
        <dbReference type="Proteomes" id="UP000297872"/>
    </source>
</evidence>
<dbReference type="AlphaFoldDB" id="A0A4Y8V5C7"/>
<keyword evidence="1" id="KW-1133">Transmembrane helix</keyword>
<comment type="caution">
    <text evidence="3">The sequence shown here is derived from an EMBL/GenBank/DDBJ whole genome shotgun (WGS) entry which is preliminary data.</text>
</comment>
<evidence type="ECO:0000259" key="2">
    <source>
        <dbReference type="Pfam" id="PF05117"/>
    </source>
</evidence>
<feature type="domain" description="DUF695" evidence="2">
    <location>
        <begin position="61"/>
        <end position="177"/>
    </location>
</feature>
<reference evidence="3 4" key="1">
    <citation type="submission" date="2019-02" db="EMBL/GenBank/DDBJ databases">
        <title>Draft Genome Sequence of the Prevotella sp. BCRC 81118, Isolated from Human Feces.</title>
        <authorList>
            <person name="Huang C.-H."/>
        </authorList>
    </citation>
    <scope>NUCLEOTIDE SEQUENCE [LARGE SCALE GENOMIC DNA]</scope>
    <source>
        <strain evidence="3 4">BCRC 81118</strain>
    </source>
</reference>
<organism evidence="3 4">
    <name type="scientific">Segatella hominis</name>
    <dbReference type="NCBI Taxonomy" id="2518605"/>
    <lineage>
        <taxon>Bacteria</taxon>
        <taxon>Pseudomonadati</taxon>
        <taxon>Bacteroidota</taxon>
        <taxon>Bacteroidia</taxon>
        <taxon>Bacteroidales</taxon>
        <taxon>Prevotellaceae</taxon>
        <taxon>Segatella</taxon>
    </lineage>
</organism>
<dbReference type="Proteomes" id="UP000297872">
    <property type="component" value="Unassembled WGS sequence"/>
</dbReference>
<proteinExistence type="predicted"/>
<keyword evidence="1" id="KW-0812">Transmembrane</keyword>
<keyword evidence="4" id="KW-1185">Reference proteome</keyword>
<dbReference type="Pfam" id="PF05117">
    <property type="entry name" value="DUF695"/>
    <property type="match status" value="1"/>
</dbReference>